<name>A0A8J9Z2X9_BRALA</name>
<dbReference type="PANTHER" id="PTHR31126">
    <property type="entry name" value="TYROSINE-PROTEIN PHOSPHATASE"/>
    <property type="match status" value="1"/>
</dbReference>
<dbReference type="InterPro" id="IPR029021">
    <property type="entry name" value="Prot-tyrosine_phosphatase-like"/>
</dbReference>
<dbReference type="GO" id="GO:0004721">
    <property type="term" value="F:phosphoprotein phosphatase activity"/>
    <property type="evidence" value="ECO:0007669"/>
    <property type="project" value="InterPro"/>
</dbReference>
<dbReference type="InterPro" id="IPR026893">
    <property type="entry name" value="Tyr/Ser_Pase_IphP-type"/>
</dbReference>
<organism evidence="1 2">
    <name type="scientific">Branchiostoma lanceolatum</name>
    <name type="common">Common lancelet</name>
    <name type="synonym">Amphioxus lanceolatum</name>
    <dbReference type="NCBI Taxonomy" id="7740"/>
    <lineage>
        <taxon>Eukaryota</taxon>
        <taxon>Metazoa</taxon>
        <taxon>Chordata</taxon>
        <taxon>Cephalochordata</taxon>
        <taxon>Leptocardii</taxon>
        <taxon>Amphioxiformes</taxon>
        <taxon>Branchiostomatidae</taxon>
        <taxon>Branchiostoma</taxon>
    </lineage>
</organism>
<sequence>MATTISQNSPVQLKSLPNFRPVVPGRLYRSSRPDLITEKDFETVQRLGLRCIVDFRSVAEYRSFKGKTKFVDEDFRVVKVKPPTRGDRSNGLRYQYYNNGSHGGTGSNGDVKSKGFHYFINFFTMQYVWRVFTRVPWYMQLYSLMYLLYDLIFWTNYVHFVRFFARNSLNKAGLTSQYVDIVELSQGAIYSALKLLNDSQNLPANLCCAHGKDRTGIVVTMVMGCLGMSRDEIIEEYARSEAGLSPIIDRVEKEVCDRFHMDISFITAKKDTMRGLLEYIDKQYGSIPDYLESIGFSRANQEQLKRNLQA</sequence>
<keyword evidence="2" id="KW-1185">Reference proteome</keyword>
<gene>
    <name evidence="1" type="primary">Hypp7682</name>
    <name evidence="1" type="ORF">BLAG_LOCUS8315</name>
</gene>
<dbReference type="AlphaFoldDB" id="A0A8J9Z2X9"/>
<dbReference type="PANTHER" id="PTHR31126:SF1">
    <property type="entry name" value="TYROSINE SPECIFIC PROTEIN PHOSPHATASES DOMAIN-CONTAINING PROTEIN"/>
    <property type="match status" value="1"/>
</dbReference>
<proteinExistence type="predicted"/>
<dbReference type="SUPFAM" id="SSF52799">
    <property type="entry name" value="(Phosphotyrosine protein) phosphatases II"/>
    <property type="match status" value="1"/>
</dbReference>
<dbReference type="Pfam" id="PF13350">
    <property type="entry name" value="Y_phosphatase3"/>
    <property type="match status" value="2"/>
</dbReference>
<evidence type="ECO:0000313" key="2">
    <source>
        <dbReference type="Proteomes" id="UP000838412"/>
    </source>
</evidence>
<protein>
    <submittedName>
        <fullName evidence="1">Hypp7682 protein</fullName>
    </submittedName>
</protein>
<dbReference type="Proteomes" id="UP000838412">
    <property type="component" value="Chromosome 15"/>
</dbReference>
<dbReference type="EMBL" id="OV696700">
    <property type="protein sequence ID" value="CAH1246214.1"/>
    <property type="molecule type" value="Genomic_DNA"/>
</dbReference>
<reference evidence="1" key="1">
    <citation type="submission" date="2022-01" db="EMBL/GenBank/DDBJ databases">
        <authorList>
            <person name="Braso-Vives M."/>
        </authorList>
    </citation>
    <scope>NUCLEOTIDE SEQUENCE</scope>
</reference>
<evidence type="ECO:0000313" key="1">
    <source>
        <dbReference type="EMBL" id="CAH1246214.1"/>
    </source>
</evidence>
<dbReference type="Gene3D" id="3.90.190.10">
    <property type="entry name" value="Protein tyrosine phosphatase superfamily"/>
    <property type="match status" value="1"/>
</dbReference>
<accession>A0A8J9Z2X9</accession>
<dbReference type="OrthoDB" id="9988524at2759"/>